<feature type="region of interest" description="Disordered" evidence="9">
    <location>
        <begin position="198"/>
        <end position="243"/>
    </location>
</feature>
<dbReference type="EC" id="2.3.2.27" evidence="2"/>
<name>A0A061SGX6_9CHLO</name>
<feature type="region of interest" description="Disordered" evidence="9">
    <location>
        <begin position="1"/>
        <end position="23"/>
    </location>
</feature>
<dbReference type="Gene3D" id="3.30.40.10">
    <property type="entry name" value="Zinc/RING finger domain, C3HC4 (zinc finger)"/>
    <property type="match status" value="1"/>
</dbReference>
<feature type="compositionally biased region" description="Polar residues" evidence="9">
    <location>
        <begin position="1"/>
        <end position="10"/>
    </location>
</feature>
<feature type="compositionally biased region" description="Basic residues" evidence="9">
    <location>
        <begin position="228"/>
        <end position="243"/>
    </location>
</feature>
<sequence length="243" mass="26980">MDNNAGQCSSCDVPLDEPELPSRNSCSRAAVRDMCSTSLPTSAPALCEDKLGQVGDDHVLKTSSISREGSEVAGENSGIPNGDIDLCRRAVLLQPQEDDVCSICLDEFTAEDPGNSTVCGHMFHLQCIMQWAQRSRECPLCFKALQLKDEELNALLPFGEYIPPPGPGSSTYRVAFDRHGMESWELEQILQRLAMVSNQEHGPHGPGRRNAHRSHRREASHNAEGSREHHRHHRRHLRQSVDA</sequence>
<protein>
    <recommendedName>
        <fullName evidence="2">RING-type E3 ubiquitin transferase</fullName>
        <ecNumber evidence="2">2.3.2.27</ecNumber>
    </recommendedName>
</protein>
<dbReference type="PANTHER" id="PTHR46463:SF16">
    <property type="entry name" value="E3 UBIQUITIN-PROTEIN LIGASE RHF1A"/>
    <property type="match status" value="1"/>
</dbReference>
<dbReference type="AlphaFoldDB" id="A0A061SGX6"/>
<keyword evidence="6" id="KW-0833">Ubl conjugation pathway</keyword>
<evidence type="ECO:0000256" key="3">
    <source>
        <dbReference type="ARBA" id="ARBA00022679"/>
    </source>
</evidence>
<feature type="non-terminal residue" evidence="11">
    <location>
        <position position="243"/>
    </location>
</feature>
<feature type="compositionally biased region" description="Basic residues" evidence="9">
    <location>
        <begin position="206"/>
        <end position="216"/>
    </location>
</feature>
<accession>A0A061SGX6</accession>
<evidence type="ECO:0000259" key="10">
    <source>
        <dbReference type="PROSITE" id="PS50089"/>
    </source>
</evidence>
<dbReference type="SUPFAM" id="SSF57850">
    <property type="entry name" value="RING/U-box"/>
    <property type="match status" value="1"/>
</dbReference>
<dbReference type="Pfam" id="PF13639">
    <property type="entry name" value="zf-RING_2"/>
    <property type="match status" value="1"/>
</dbReference>
<evidence type="ECO:0000256" key="2">
    <source>
        <dbReference type="ARBA" id="ARBA00012483"/>
    </source>
</evidence>
<organism evidence="11">
    <name type="scientific">Tetraselmis sp. GSL018</name>
    <dbReference type="NCBI Taxonomy" id="582737"/>
    <lineage>
        <taxon>Eukaryota</taxon>
        <taxon>Viridiplantae</taxon>
        <taxon>Chlorophyta</taxon>
        <taxon>core chlorophytes</taxon>
        <taxon>Chlorodendrophyceae</taxon>
        <taxon>Chlorodendrales</taxon>
        <taxon>Chlorodendraceae</taxon>
        <taxon>Tetraselmis</taxon>
    </lineage>
</organism>
<evidence type="ECO:0000256" key="9">
    <source>
        <dbReference type="SAM" id="MobiDB-lite"/>
    </source>
</evidence>
<evidence type="ECO:0000313" key="11">
    <source>
        <dbReference type="EMBL" id="JAC82309.1"/>
    </source>
</evidence>
<dbReference type="EMBL" id="GBEZ01002777">
    <property type="protein sequence ID" value="JAC82309.1"/>
    <property type="molecule type" value="Transcribed_RNA"/>
</dbReference>
<evidence type="ECO:0000256" key="1">
    <source>
        <dbReference type="ARBA" id="ARBA00000900"/>
    </source>
</evidence>
<dbReference type="PROSITE" id="PS50089">
    <property type="entry name" value="ZF_RING_2"/>
    <property type="match status" value="1"/>
</dbReference>
<dbReference type="GO" id="GO:0061630">
    <property type="term" value="F:ubiquitin protein ligase activity"/>
    <property type="evidence" value="ECO:0007669"/>
    <property type="project" value="UniProtKB-EC"/>
</dbReference>
<evidence type="ECO:0000256" key="7">
    <source>
        <dbReference type="ARBA" id="ARBA00022833"/>
    </source>
</evidence>
<proteinExistence type="predicted"/>
<keyword evidence="5 8" id="KW-0863">Zinc-finger</keyword>
<evidence type="ECO:0000256" key="8">
    <source>
        <dbReference type="PROSITE-ProRule" id="PRU00175"/>
    </source>
</evidence>
<evidence type="ECO:0000256" key="4">
    <source>
        <dbReference type="ARBA" id="ARBA00022723"/>
    </source>
</evidence>
<reference evidence="11" key="1">
    <citation type="submission" date="2014-05" db="EMBL/GenBank/DDBJ databases">
        <title>The transcriptome of the halophilic microalga Tetraselmis sp. GSL018 isolated from the Great Salt Lake, Utah.</title>
        <authorList>
            <person name="Jinkerson R.E."/>
            <person name="D'Adamo S."/>
            <person name="Posewitz M.C."/>
        </authorList>
    </citation>
    <scope>NUCLEOTIDE SEQUENCE</scope>
    <source>
        <strain evidence="11">GSL018</strain>
    </source>
</reference>
<dbReference type="InterPro" id="IPR001841">
    <property type="entry name" value="Znf_RING"/>
</dbReference>
<feature type="domain" description="RING-type" evidence="10">
    <location>
        <begin position="101"/>
        <end position="141"/>
    </location>
</feature>
<keyword evidence="7" id="KW-0862">Zinc</keyword>
<dbReference type="InterPro" id="IPR013083">
    <property type="entry name" value="Znf_RING/FYVE/PHD"/>
</dbReference>
<dbReference type="GO" id="GO:0008270">
    <property type="term" value="F:zinc ion binding"/>
    <property type="evidence" value="ECO:0007669"/>
    <property type="project" value="UniProtKB-KW"/>
</dbReference>
<feature type="compositionally biased region" description="Basic and acidic residues" evidence="9">
    <location>
        <begin position="217"/>
        <end position="227"/>
    </location>
</feature>
<keyword evidence="4" id="KW-0479">Metal-binding</keyword>
<keyword evidence="3" id="KW-0808">Transferase</keyword>
<dbReference type="PANTHER" id="PTHR46463">
    <property type="entry name" value="ZINC FINGER, RING/FYVE/PHD-TYPE"/>
    <property type="match status" value="1"/>
</dbReference>
<comment type="catalytic activity">
    <reaction evidence="1">
        <text>S-ubiquitinyl-[E2 ubiquitin-conjugating enzyme]-L-cysteine + [acceptor protein]-L-lysine = [E2 ubiquitin-conjugating enzyme]-L-cysteine + N(6)-ubiquitinyl-[acceptor protein]-L-lysine.</text>
        <dbReference type="EC" id="2.3.2.27"/>
    </reaction>
</comment>
<gene>
    <name evidence="11" type="ORF">TSPGSL018_6020</name>
</gene>
<evidence type="ECO:0000256" key="5">
    <source>
        <dbReference type="ARBA" id="ARBA00022771"/>
    </source>
</evidence>
<dbReference type="SMART" id="SM00184">
    <property type="entry name" value="RING"/>
    <property type="match status" value="1"/>
</dbReference>
<evidence type="ECO:0000256" key="6">
    <source>
        <dbReference type="ARBA" id="ARBA00022786"/>
    </source>
</evidence>